<dbReference type="PANTHER" id="PTHR45650:SF22">
    <property type="entry name" value="OS05G0419800 PROTEIN"/>
    <property type="match status" value="1"/>
</dbReference>
<evidence type="ECO:0000256" key="1">
    <source>
        <dbReference type="ARBA" id="ARBA00004613"/>
    </source>
</evidence>
<name>A0A251TZP4_HELAN</name>
<dbReference type="Proteomes" id="UP000215914">
    <property type="component" value="Chromosome 9"/>
</dbReference>
<dbReference type="GO" id="GO:0016042">
    <property type="term" value="P:lipid catabolic process"/>
    <property type="evidence" value="ECO:0007669"/>
    <property type="project" value="UniProtKB-KW"/>
</dbReference>
<dbReference type="OMA" id="MIARETN"/>
<dbReference type="InParanoid" id="A0A251TZP4"/>
<dbReference type="GO" id="GO:0004806">
    <property type="term" value="F:triacylglycerol lipase activity"/>
    <property type="evidence" value="ECO:0007669"/>
    <property type="project" value="UniProtKB-EC"/>
</dbReference>
<dbReference type="GO" id="GO:0005576">
    <property type="term" value="C:extracellular region"/>
    <property type="evidence" value="ECO:0007669"/>
    <property type="project" value="UniProtKB-SubCell"/>
</dbReference>
<evidence type="ECO:0000313" key="9">
    <source>
        <dbReference type="EMBL" id="KAF5792191.1"/>
    </source>
</evidence>
<evidence type="ECO:0000256" key="4">
    <source>
        <dbReference type="ARBA" id="ARBA00022729"/>
    </source>
</evidence>
<keyword evidence="11" id="KW-1185">Reference proteome</keyword>
<reference evidence="10" key="2">
    <citation type="submission" date="2017-02" db="EMBL/GenBank/DDBJ databases">
        <title>Sunflower complete genome.</title>
        <authorList>
            <person name="Langlade N."/>
            <person name="Munos S."/>
        </authorList>
    </citation>
    <scope>NUCLEOTIDE SEQUENCE [LARGE SCALE GENOMIC DNA]</scope>
    <source>
        <tissue evidence="10">Leaves</tissue>
    </source>
</reference>
<dbReference type="InterPro" id="IPR051238">
    <property type="entry name" value="GDSL_esterase/lipase"/>
</dbReference>
<comment type="similarity">
    <text evidence="2">Belongs to the 'GDSL' lipolytic enzyme family.</text>
</comment>
<reference evidence="9 11" key="1">
    <citation type="journal article" date="2017" name="Nature">
        <title>The sunflower genome provides insights into oil metabolism, flowering and Asterid evolution.</title>
        <authorList>
            <person name="Badouin H."/>
            <person name="Gouzy J."/>
            <person name="Grassa C.J."/>
            <person name="Murat F."/>
            <person name="Staton S.E."/>
            <person name="Cottret L."/>
            <person name="Lelandais-Briere C."/>
            <person name="Owens G.L."/>
            <person name="Carrere S."/>
            <person name="Mayjonade B."/>
            <person name="Legrand L."/>
            <person name="Gill N."/>
            <person name="Kane N.C."/>
            <person name="Bowers J.E."/>
            <person name="Hubner S."/>
            <person name="Bellec A."/>
            <person name="Berard A."/>
            <person name="Berges H."/>
            <person name="Blanchet N."/>
            <person name="Boniface M.C."/>
            <person name="Brunel D."/>
            <person name="Catrice O."/>
            <person name="Chaidir N."/>
            <person name="Claudel C."/>
            <person name="Donnadieu C."/>
            <person name="Faraut T."/>
            <person name="Fievet G."/>
            <person name="Helmstetter N."/>
            <person name="King M."/>
            <person name="Knapp S.J."/>
            <person name="Lai Z."/>
            <person name="Le Paslier M.C."/>
            <person name="Lippi Y."/>
            <person name="Lorenzon L."/>
            <person name="Mandel J.R."/>
            <person name="Marage G."/>
            <person name="Marchand G."/>
            <person name="Marquand E."/>
            <person name="Bret-Mestries E."/>
            <person name="Morien E."/>
            <person name="Nambeesan S."/>
            <person name="Nguyen T."/>
            <person name="Pegot-Espagnet P."/>
            <person name="Pouilly N."/>
            <person name="Raftis F."/>
            <person name="Sallet E."/>
            <person name="Schiex T."/>
            <person name="Thomas J."/>
            <person name="Vandecasteele C."/>
            <person name="Vares D."/>
            <person name="Vear F."/>
            <person name="Vautrin S."/>
            <person name="Crespi M."/>
            <person name="Mangin B."/>
            <person name="Burke J.M."/>
            <person name="Salse J."/>
            <person name="Munos S."/>
            <person name="Vincourt P."/>
            <person name="Rieseberg L.H."/>
            <person name="Langlade N.B."/>
        </authorList>
    </citation>
    <scope>NUCLEOTIDE SEQUENCE [LARGE SCALE GENOMIC DNA]</scope>
    <source>
        <strain evidence="11">cv. SF193</strain>
        <tissue evidence="9">Leaves</tissue>
    </source>
</reference>
<feature type="signal peptide" evidence="8">
    <location>
        <begin position="1"/>
        <end position="31"/>
    </location>
</feature>
<protein>
    <submittedName>
        <fullName evidence="10">Putative SGNH hydrolase-type esterase domain-containing protein</fullName>
    </submittedName>
    <submittedName>
        <fullName evidence="9">Triacylglycerol lipase</fullName>
        <ecNumber evidence="9">3.1.1.3</ecNumber>
    </submittedName>
</protein>
<dbReference type="STRING" id="4232.A0A251TZP4"/>
<dbReference type="EMBL" id="CM007898">
    <property type="protein sequence ID" value="OTG16042.1"/>
    <property type="molecule type" value="Genomic_DNA"/>
</dbReference>
<evidence type="ECO:0000256" key="2">
    <source>
        <dbReference type="ARBA" id="ARBA00008668"/>
    </source>
</evidence>
<evidence type="ECO:0000256" key="5">
    <source>
        <dbReference type="ARBA" id="ARBA00022801"/>
    </source>
</evidence>
<dbReference type="PANTHER" id="PTHR45650">
    <property type="entry name" value="GDSL-LIKE LIPASE/ACYLHYDROLASE-RELATED"/>
    <property type="match status" value="1"/>
</dbReference>
<dbReference type="InterPro" id="IPR001087">
    <property type="entry name" value="GDSL"/>
</dbReference>
<evidence type="ECO:0000256" key="6">
    <source>
        <dbReference type="ARBA" id="ARBA00022963"/>
    </source>
</evidence>
<reference evidence="9" key="3">
    <citation type="submission" date="2020-06" db="EMBL/GenBank/DDBJ databases">
        <title>Helianthus annuus Genome sequencing and assembly Release 2.</title>
        <authorList>
            <person name="Gouzy J."/>
            <person name="Langlade N."/>
            <person name="Munos S."/>
        </authorList>
    </citation>
    <scope>NUCLEOTIDE SEQUENCE</scope>
    <source>
        <tissue evidence="9">Leaves</tissue>
    </source>
</reference>
<dbReference type="EMBL" id="MNCJ02000324">
    <property type="protein sequence ID" value="KAF5792191.1"/>
    <property type="molecule type" value="Genomic_DNA"/>
</dbReference>
<keyword evidence="3" id="KW-0964">Secreted</keyword>
<dbReference type="Pfam" id="PF00657">
    <property type="entry name" value="Lipase_GDSL"/>
    <property type="match status" value="1"/>
</dbReference>
<evidence type="ECO:0000313" key="10">
    <source>
        <dbReference type="EMBL" id="OTG16042.1"/>
    </source>
</evidence>
<dbReference type="EC" id="3.1.1.3" evidence="9"/>
<evidence type="ECO:0000313" key="11">
    <source>
        <dbReference type="Proteomes" id="UP000215914"/>
    </source>
</evidence>
<keyword evidence="4 8" id="KW-0732">Signal</keyword>
<keyword evidence="6" id="KW-0442">Lipid degradation</keyword>
<proteinExistence type="inferred from homology"/>
<keyword evidence="5 10" id="KW-0378">Hydrolase</keyword>
<gene>
    <name evidence="10" type="ORF">HannXRQ_Chr09g0267061</name>
    <name evidence="9" type="ORF">HanXRQr2_Chr09g0403291</name>
</gene>
<dbReference type="Gene3D" id="3.40.50.1110">
    <property type="entry name" value="SGNH hydrolase"/>
    <property type="match status" value="1"/>
</dbReference>
<comment type="subcellular location">
    <subcellularLocation>
        <location evidence="1">Secreted</location>
    </subcellularLocation>
</comment>
<evidence type="ECO:0000256" key="8">
    <source>
        <dbReference type="SAM" id="SignalP"/>
    </source>
</evidence>
<evidence type="ECO:0000256" key="7">
    <source>
        <dbReference type="ARBA" id="ARBA00023098"/>
    </source>
</evidence>
<dbReference type="InterPro" id="IPR035669">
    <property type="entry name" value="SGNH_plant_lipase-like"/>
</dbReference>
<dbReference type="SUPFAM" id="SSF52266">
    <property type="entry name" value="SGNH hydrolase"/>
    <property type="match status" value="1"/>
</dbReference>
<dbReference type="InterPro" id="IPR036514">
    <property type="entry name" value="SGNH_hydro_sf"/>
</dbReference>
<dbReference type="FunCoup" id="A0A251TZP4">
    <property type="interactions" value="171"/>
</dbReference>
<keyword evidence="7" id="KW-0443">Lipid metabolism</keyword>
<feature type="chain" id="PRO_5012535603" evidence="8">
    <location>
        <begin position="32"/>
        <end position="385"/>
    </location>
</feature>
<evidence type="ECO:0000256" key="3">
    <source>
        <dbReference type="ARBA" id="ARBA00022525"/>
    </source>
</evidence>
<dbReference type="CDD" id="cd01837">
    <property type="entry name" value="SGNH_plant_lipase_like"/>
    <property type="match status" value="1"/>
</dbReference>
<dbReference type="AlphaFoldDB" id="A0A251TZP4"/>
<dbReference type="Gramene" id="mRNA:HanXRQr2_Chr09g0403291">
    <property type="protein sequence ID" value="mRNA:HanXRQr2_Chr09g0403291"/>
    <property type="gene ID" value="HanXRQr2_Chr09g0403291"/>
</dbReference>
<sequence length="385" mass="42306">MGGEKMITLNLCFLYLLVVGMLLSGGLLVMAQDDDYSYDDTGAADAFPASGGMVPAMYIFGDSLIDNGNNNDLTSFAKANYFPYGIDFNGGPTGRFSNGYTMVDEIAELLGLPLIPPYSQVSNSKDQMAHGVNFASAAAGILDITGRNFVGRLPFNQQIKNFENSLDQITGNLGVGDVAQMLSRSIFFVGMGSNDYLNNYLMPNFPTRNQYDGQQFADLLSKEYTTQLTKLYNLGARKFVLAGIGRMGCIPNMIARETNGGCSEDVNQLVLPFNENMKTMIDKLSTNLPGSKFIYMNIDNMFEDLLSNAGSYGFRVVDRGCCGIGRNRGEITCLPLQTPCPNRKEYLFWDAFHPTEAVNVLMGRKAFSGTPDFVYPINIQQLVNM</sequence>
<accession>A0A251TZP4</accession>
<dbReference type="OrthoDB" id="1600564at2759"/>
<organism evidence="10 11">
    <name type="scientific">Helianthus annuus</name>
    <name type="common">Common sunflower</name>
    <dbReference type="NCBI Taxonomy" id="4232"/>
    <lineage>
        <taxon>Eukaryota</taxon>
        <taxon>Viridiplantae</taxon>
        <taxon>Streptophyta</taxon>
        <taxon>Embryophyta</taxon>
        <taxon>Tracheophyta</taxon>
        <taxon>Spermatophyta</taxon>
        <taxon>Magnoliopsida</taxon>
        <taxon>eudicotyledons</taxon>
        <taxon>Gunneridae</taxon>
        <taxon>Pentapetalae</taxon>
        <taxon>asterids</taxon>
        <taxon>campanulids</taxon>
        <taxon>Asterales</taxon>
        <taxon>Asteraceae</taxon>
        <taxon>Asteroideae</taxon>
        <taxon>Heliantheae alliance</taxon>
        <taxon>Heliantheae</taxon>
        <taxon>Helianthus</taxon>
    </lineage>
</organism>